<dbReference type="GO" id="GO:0005737">
    <property type="term" value="C:cytoplasm"/>
    <property type="evidence" value="ECO:0007669"/>
    <property type="project" value="TreeGrafter"/>
</dbReference>
<organism evidence="9 10">
    <name type="scientific">Mizuhopecten yessoensis</name>
    <name type="common">Japanese scallop</name>
    <name type="synonym">Patinopecten yessoensis</name>
    <dbReference type="NCBI Taxonomy" id="6573"/>
    <lineage>
        <taxon>Eukaryota</taxon>
        <taxon>Metazoa</taxon>
        <taxon>Spiralia</taxon>
        <taxon>Lophotrochozoa</taxon>
        <taxon>Mollusca</taxon>
        <taxon>Bivalvia</taxon>
        <taxon>Autobranchia</taxon>
        <taxon>Pteriomorphia</taxon>
        <taxon>Pectinida</taxon>
        <taxon>Pectinoidea</taxon>
        <taxon>Pectinidae</taxon>
        <taxon>Mizuhopecten</taxon>
    </lineage>
</organism>
<dbReference type="PANTHER" id="PTHR10044">
    <property type="entry name" value="INHIBITOR OF APOPTOSIS"/>
    <property type="match status" value="1"/>
</dbReference>
<dbReference type="PROSITE" id="PS50143">
    <property type="entry name" value="BIR_REPEAT_2"/>
    <property type="match status" value="2"/>
</dbReference>
<evidence type="ECO:0000256" key="3">
    <source>
        <dbReference type="ARBA" id="ARBA00022771"/>
    </source>
</evidence>
<feature type="compositionally biased region" description="Basic and acidic residues" evidence="6">
    <location>
        <begin position="535"/>
        <end position="548"/>
    </location>
</feature>
<feature type="region of interest" description="Disordered" evidence="6">
    <location>
        <begin position="501"/>
        <end position="581"/>
    </location>
</feature>
<dbReference type="InterPro" id="IPR013083">
    <property type="entry name" value="Znf_RING/FYVE/PHD"/>
</dbReference>
<keyword evidence="4" id="KW-0862">Zinc</keyword>
<reference evidence="9 10" key="1">
    <citation type="journal article" date="2017" name="Nat. Ecol. Evol.">
        <title>Scallop genome provides insights into evolution of bilaterian karyotype and development.</title>
        <authorList>
            <person name="Wang S."/>
            <person name="Zhang J."/>
            <person name="Jiao W."/>
            <person name="Li J."/>
            <person name="Xun X."/>
            <person name="Sun Y."/>
            <person name="Guo X."/>
            <person name="Huan P."/>
            <person name="Dong B."/>
            <person name="Zhang L."/>
            <person name="Hu X."/>
            <person name="Sun X."/>
            <person name="Wang J."/>
            <person name="Zhao C."/>
            <person name="Wang Y."/>
            <person name="Wang D."/>
            <person name="Huang X."/>
            <person name="Wang R."/>
            <person name="Lv J."/>
            <person name="Li Y."/>
            <person name="Zhang Z."/>
            <person name="Liu B."/>
            <person name="Lu W."/>
            <person name="Hui Y."/>
            <person name="Liang J."/>
            <person name="Zhou Z."/>
            <person name="Hou R."/>
            <person name="Li X."/>
            <person name="Liu Y."/>
            <person name="Li H."/>
            <person name="Ning X."/>
            <person name="Lin Y."/>
            <person name="Zhao L."/>
            <person name="Xing Q."/>
            <person name="Dou J."/>
            <person name="Li Y."/>
            <person name="Mao J."/>
            <person name="Guo H."/>
            <person name="Dou H."/>
            <person name="Li T."/>
            <person name="Mu C."/>
            <person name="Jiang W."/>
            <person name="Fu Q."/>
            <person name="Fu X."/>
            <person name="Miao Y."/>
            <person name="Liu J."/>
            <person name="Yu Q."/>
            <person name="Li R."/>
            <person name="Liao H."/>
            <person name="Li X."/>
            <person name="Kong Y."/>
            <person name="Jiang Z."/>
            <person name="Chourrout D."/>
            <person name="Li R."/>
            <person name="Bao Z."/>
        </authorList>
    </citation>
    <scope>NUCLEOTIDE SEQUENCE [LARGE SCALE GENOMIC DNA]</scope>
    <source>
        <strain evidence="9 10">PY_sf001</strain>
    </source>
</reference>
<dbReference type="Gene3D" id="3.30.40.10">
    <property type="entry name" value="Zinc/RING finger domain, C3HC4 (zinc finger)"/>
    <property type="match status" value="1"/>
</dbReference>
<dbReference type="InterPro" id="IPR001370">
    <property type="entry name" value="BIR_rpt"/>
</dbReference>
<keyword evidence="3 5" id="KW-0863">Zinc-finger</keyword>
<protein>
    <submittedName>
        <fullName evidence="9">Baculoviral IAP repeat-containing protein 7-A</fullName>
    </submittedName>
</protein>
<dbReference type="Proteomes" id="UP000242188">
    <property type="component" value="Unassembled WGS sequence"/>
</dbReference>
<keyword evidence="7" id="KW-0812">Transmembrane</keyword>
<keyword evidence="10" id="KW-1185">Reference proteome</keyword>
<dbReference type="SMART" id="SM00238">
    <property type="entry name" value="BIR"/>
    <property type="match status" value="2"/>
</dbReference>
<sequence>MRTFSSLQHYTNPNANILKIGDYMESTSKVLIMKSSDTIRTLRRSKSDGCLLYLNRFTYDQTTACVNKITKNNNAKSMDNLTCLDIVFPRVICDMAYVSHGRITNTSTDNCLFPAKQKDTTKMITECDLQFLVSVILSRAVERVRMLETQACAGCMCFIKHITSLVYNENLCFITDNCQVWAKNSLRYLLCIVFATSVLYNSSLCYIFLHLCVLSGIFKSVKLKIFMSDNLKLCLHENKETKNVNQEKGCEKRSIEEVSWLWQVPTRKVFLDVFPSSLNMYFQDAPNGDTTTPMNIEWLRLQSFANVRVINARPIRLARAGFYHTGTSDEVRCYSCGRRRSNWSVGDDPAEIHRRISPNCRHISGTDYTNVAIPRDTGTIQSSSGDQRACQETVEATRPVRDSHFHTPGERHDLPACSFADNNSGPSNMDDMFLQSEEINHQSNMPVRNIDTNQEHPSIEHNMIEVKAVPKDTSHSFQPNIHEACCSNRPRLVANVFTANSSATHGNPRKKMPHDQCYQSANNNTQTRNQNGHSYEQRRPDNDNRVDENANNNSQLNACIPPPINHSNRRTSTQTNRVTSGSVSASVVQKLAPLGVNFDKPKYPAYAVLTVRMSSYSGWSGSQTPNLMAEAGFVYAGCADYTRCFFCGGGLKNWEEGDDPWIEHARWFPKCAYLRQNKGIDFIQLVHERLNAQEQNKDNVSTSDRPGGNFCESPATEFLAEKDVENLPAFKSVLQQGFSTELARQVVGKLRGKAGIKHINSKDIQDVLEEILRVNGEGNTDDNRLGCTHSGDTSNTSSTESEEREIQGLVEENRRLRRQKMCRICEEEDASITFLPCAHLVCCHVCAQAVRRCPVCGVIIQGTIKTWLTKSYSVK</sequence>
<dbReference type="STRING" id="6573.A0A210Q8A4"/>
<name>A0A210Q8A4_MIZYE</name>
<dbReference type="InterPro" id="IPR050784">
    <property type="entry name" value="IAP"/>
</dbReference>
<evidence type="ECO:0000256" key="2">
    <source>
        <dbReference type="ARBA" id="ARBA00022723"/>
    </source>
</evidence>
<comment type="similarity">
    <text evidence="1">Belongs to the IAP family.</text>
</comment>
<dbReference type="GO" id="GO:0051726">
    <property type="term" value="P:regulation of cell cycle"/>
    <property type="evidence" value="ECO:0007669"/>
    <property type="project" value="TreeGrafter"/>
</dbReference>
<dbReference type="CDD" id="cd00022">
    <property type="entry name" value="BIR"/>
    <property type="match status" value="2"/>
</dbReference>
<evidence type="ECO:0000256" key="4">
    <source>
        <dbReference type="ARBA" id="ARBA00022833"/>
    </source>
</evidence>
<gene>
    <name evidence="9" type="ORF">KP79_PYT07792</name>
</gene>
<evidence type="ECO:0000259" key="8">
    <source>
        <dbReference type="PROSITE" id="PS50089"/>
    </source>
</evidence>
<feature type="transmembrane region" description="Helical" evidence="7">
    <location>
        <begin position="188"/>
        <end position="209"/>
    </location>
</feature>
<feature type="domain" description="RING-type" evidence="8">
    <location>
        <begin position="822"/>
        <end position="856"/>
    </location>
</feature>
<dbReference type="FunFam" id="1.10.1170.10:FF:000002">
    <property type="entry name" value="Baculoviral IAP repeat containing 7"/>
    <property type="match status" value="1"/>
</dbReference>
<evidence type="ECO:0000313" key="9">
    <source>
        <dbReference type="EMBL" id="OWF44982.1"/>
    </source>
</evidence>
<dbReference type="PROSITE" id="PS01282">
    <property type="entry name" value="BIR_REPEAT_1"/>
    <property type="match status" value="1"/>
</dbReference>
<dbReference type="GO" id="GO:0005634">
    <property type="term" value="C:nucleus"/>
    <property type="evidence" value="ECO:0007669"/>
    <property type="project" value="TreeGrafter"/>
</dbReference>
<feature type="compositionally biased region" description="Polar residues" evidence="6">
    <location>
        <begin position="517"/>
        <end position="534"/>
    </location>
</feature>
<dbReference type="GO" id="GO:0008270">
    <property type="term" value="F:zinc ion binding"/>
    <property type="evidence" value="ECO:0007669"/>
    <property type="project" value="UniProtKB-KW"/>
</dbReference>
<dbReference type="Gene3D" id="1.10.1170.10">
    <property type="entry name" value="Inhibitor Of Apoptosis Protein (2mihbC-IAP-1), Chain A"/>
    <property type="match status" value="2"/>
</dbReference>
<dbReference type="SUPFAM" id="SSF57924">
    <property type="entry name" value="Inhibitor of apoptosis (IAP) repeat"/>
    <property type="match status" value="2"/>
</dbReference>
<dbReference type="Pfam" id="PF13920">
    <property type="entry name" value="zf-C3HC4_3"/>
    <property type="match status" value="1"/>
</dbReference>
<accession>A0A210Q8A4</accession>
<feature type="region of interest" description="Disordered" evidence="6">
    <location>
        <begin position="782"/>
        <end position="806"/>
    </location>
</feature>
<keyword evidence="7" id="KW-0472">Membrane</keyword>
<dbReference type="AlphaFoldDB" id="A0A210Q8A4"/>
<proteinExistence type="inferred from homology"/>
<evidence type="ECO:0000256" key="7">
    <source>
        <dbReference type="SAM" id="Phobius"/>
    </source>
</evidence>
<comment type="caution">
    <text evidence="9">The sequence shown here is derived from an EMBL/GenBank/DDBJ whole genome shotgun (WGS) entry which is preliminary data.</text>
</comment>
<dbReference type="OrthoDB" id="5855668at2759"/>
<keyword evidence="2" id="KW-0479">Metal-binding</keyword>
<dbReference type="PROSITE" id="PS50089">
    <property type="entry name" value="ZF_RING_2"/>
    <property type="match status" value="1"/>
</dbReference>
<evidence type="ECO:0000256" key="6">
    <source>
        <dbReference type="SAM" id="MobiDB-lite"/>
    </source>
</evidence>
<dbReference type="Pfam" id="PF00653">
    <property type="entry name" value="BIR"/>
    <property type="match status" value="2"/>
</dbReference>
<dbReference type="InterPro" id="IPR001841">
    <property type="entry name" value="Znf_RING"/>
</dbReference>
<evidence type="ECO:0000256" key="5">
    <source>
        <dbReference type="PROSITE-ProRule" id="PRU00175"/>
    </source>
</evidence>
<dbReference type="EMBL" id="NEDP02004628">
    <property type="protein sequence ID" value="OWF44982.1"/>
    <property type="molecule type" value="Genomic_DNA"/>
</dbReference>
<feature type="compositionally biased region" description="Polar residues" evidence="6">
    <location>
        <begin position="570"/>
        <end position="581"/>
    </location>
</feature>
<evidence type="ECO:0000313" key="10">
    <source>
        <dbReference type="Proteomes" id="UP000242188"/>
    </source>
</evidence>
<dbReference type="PANTHER" id="PTHR10044:SF139">
    <property type="entry name" value="DEATH-ASSOCIATED INHIBITOR OF APOPTOSIS 2"/>
    <property type="match status" value="1"/>
</dbReference>
<keyword evidence="7" id="KW-1133">Transmembrane helix</keyword>
<evidence type="ECO:0000256" key="1">
    <source>
        <dbReference type="ARBA" id="ARBA00006672"/>
    </source>
</evidence>